<dbReference type="OrthoDB" id="9814256at2"/>
<dbReference type="NCBIfam" id="TIGR02135">
    <property type="entry name" value="phoU_full"/>
    <property type="match status" value="1"/>
</dbReference>
<protein>
    <recommendedName>
        <fullName evidence="7">Phosphate-specific transport system accessory protein PhoU</fullName>
    </recommendedName>
</protein>
<dbReference type="InterPro" id="IPR026022">
    <property type="entry name" value="PhoU_dom"/>
</dbReference>
<dbReference type="PIRSF" id="PIRSF003107">
    <property type="entry name" value="PhoU"/>
    <property type="match status" value="1"/>
</dbReference>
<evidence type="ECO:0000313" key="10">
    <source>
        <dbReference type="Proteomes" id="UP000031524"/>
    </source>
</evidence>
<evidence type="ECO:0000256" key="2">
    <source>
        <dbReference type="ARBA" id="ARBA00008107"/>
    </source>
</evidence>
<keyword evidence="10" id="KW-1185">Reference proteome</keyword>
<dbReference type="KEGG" id="chm:B842_10785"/>
<feature type="domain" description="PhoU" evidence="8">
    <location>
        <begin position="19"/>
        <end position="103"/>
    </location>
</feature>
<dbReference type="STRING" id="1223515.B842_10785"/>
<dbReference type="EMBL" id="CP005286">
    <property type="protein sequence ID" value="AJE34006.1"/>
    <property type="molecule type" value="Genomic_DNA"/>
</dbReference>
<dbReference type="GO" id="GO:0045936">
    <property type="term" value="P:negative regulation of phosphate metabolic process"/>
    <property type="evidence" value="ECO:0007669"/>
    <property type="project" value="InterPro"/>
</dbReference>
<sequence length="250" mass="28639">MRIAYREHLDNFAHDLIVMCDTVRSIMHNASEALLTVSLESAEDSLSSADALEEIRQRCEDRAVQLLALEGPVARDLRQVVSSIYIVEDFDRMGALAMHIAKAARRRHPEHAVPDQLLGYFKEMARLVDEMGEKTRDILVDPNADVALVLNEDDDAIDDLNEYMLTMLTMREWTHTTRAAVDVALLSRYYERYADHCVNVAARIVYLTTGLSTDEYREKKERDRADADMAARFAELERQFSHRGNQRPPL</sequence>
<proteinExistence type="inferred from homology"/>
<organism evidence="9 10">
    <name type="scientific">Corynebacterium humireducens NBRC 106098 = DSM 45392</name>
    <dbReference type="NCBI Taxonomy" id="1223515"/>
    <lineage>
        <taxon>Bacteria</taxon>
        <taxon>Bacillati</taxon>
        <taxon>Actinomycetota</taxon>
        <taxon>Actinomycetes</taxon>
        <taxon>Mycobacteriales</taxon>
        <taxon>Corynebacteriaceae</taxon>
        <taxon>Corynebacterium</taxon>
    </lineage>
</organism>
<accession>A0A0B5D5B5</accession>
<keyword evidence="5 7" id="KW-0963">Cytoplasm</keyword>
<dbReference type="InterPro" id="IPR028366">
    <property type="entry name" value="PhoU"/>
</dbReference>
<dbReference type="AlphaFoldDB" id="A0A0B5D5B5"/>
<dbReference type="InterPro" id="IPR038078">
    <property type="entry name" value="PhoU-like_sf"/>
</dbReference>
<evidence type="ECO:0000256" key="3">
    <source>
        <dbReference type="ARBA" id="ARBA00011738"/>
    </source>
</evidence>
<evidence type="ECO:0000313" key="9">
    <source>
        <dbReference type="EMBL" id="AJE34006.1"/>
    </source>
</evidence>
<dbReference type="Proteomes" id="UP000031524">
    <property type="component" value="Chromosome"/>
</dbReference>
<comment type="function">
    <text evidence="7">Plays a role in the regulation of phosphate uptake.</text>
</comment>
<evidence type="ECO:0000256" key="7">
    <source>
        <dbReference type="PIRNR" id="PIRNR003107"/>
    </source>
</evidence>
<evidence type="ECO:0000259" key="8">
    <source>
        <dbReference type="Pfam" id="PF01895"/>
    </source>
</evidence>
<evidence type="ECO:0000256" key="6">
    <source>
        <dbReference type="ARBA" id="ARBA00022592"/>
    </source>
</evidence>
<dbReference type="GO" id="GO:0030643">
    <property type="term" value="P:intracellular phosphate ion homeostasis"/>
    <property type="evidence" value="ECO:0007669"/>
    <property type="project" value="InterPro"/>
</dbReference>
<gene>
    <name evidence="9" type="ORF">B842_10785</name>
</gene>
<dbReference type="GO" id="GO:0005737">
    <property type="term" value="C:cytoplasm"/>
    <property type="evidence" value="ECO:0007669"/>
    <property type="project" value="UniProtKB-SubCell"/>
</dbReference>
<evidence type="ECO:0000256" key="5">
    <source>
        <dbReference type="ARBA" id="ARBA00022490"/>
    </source>
</evidence>
<evidence type="ECO:0000256" key="1">
    <source>
        <dbReference type="ARBA" id="ARBA00004496"/>
    </source>
</evidence>
<evidence type="ECO:0000256" key="4">
    <source>
        <dbReference type="ARBA" id="ARBA00022448"/>
    </source>
</evidence>
<dbReference type="Gene3D" id="1.20.58.220">
    <property type="entry name" value="Phosphate transport system protein phou homolog 2, domain 2"/>
    <property type="match status" value="1"/>
</dbReference>
<keyword evidence="4 7" id="KW-0813">Transport</keyword>
<comment type="subcellular location">
    <subcellularLocation>
        <location evidence="1 7">Cytoplasm</location>
    </subcellularLocation>
</comment>
<dbReference type="RefSeq" id="WP_040087636.1">
    <property type="nucleotide sequence ID" value="NZ_BCSU01000001.1"/>
</dbReference>
<dbReference type="PANTHER" id="PTHR42930">
    <property type="entry name" value="PHOSPHATE-SPECIFIC TRANSPORT SYSTEM ACCESSORY PROTEIN PHOU"/>
    <property type="match status" value="1"/>
</dbReference>
<dbReference type="HOGENOM" id="CLU_078518_1_0_11"/>
<feature type="domain" description="PhoU" evidence="8">
    <location>
        <begin position="122"/>
        <end position="203"/>
    </location>
</feature>
<reference evidence="9 10" key="1">
    <citation type="submission" date="2013-04" db="EMBL/GenBank/DDBJ databases">
        <title>Complete genome sequence of Corynebacterium humireducens DSM 45392(T), isolated from a wastewater-fed microbial fuel cell.</title>
        <authorList>
            <person name="Ruckert C."/>
            <person name="Albersmeier A."/>
            <person name="Kalinowski J."/>
        </authorList>
    </citation>
    <scope>NUCLEOTIDE SEQUENCE [LARGE SCALE GENOMIC DNA]</scope>
    <source>
        <strain evidence="10">MFC-5</strain>
    </source>
</reference>
<dbReference type="GO" id="GO:0006817">
    <property type="term" value="P:phosphate ion transport"/>
    <property type="evidence" value="ECO:0007669"/>
    <property type="project" value="UniProtKB-KW"/>
</dbReference>
<comment type="similarity">
    <text evidence="2 7">Belongs to the PhoU family.</text>
</comment>
<dbReference type="FunFam" id="1.20.58.220:FF:000004">
    <property type="entry name" value="Phosphate-specific transport system accessory protein PhoU"/>
    <property type="match status" value="1"/>
</dbReference>
<keyword evidence="6 7" id="KW-0592">Phosphate transport</keyword>
<dbReference type="Pfam" id="PF01895">
    <property type="entry name" value="PhoU"/>
    <property type="match status" value="2"/>
</dbReference>
<dbReference type="SUPFAM" id="SSF109755">
    <property type="entry name" value="PhoU-like"/>
    <property type="match status" value="1"/>
</dbReference>
<dbReference type="PANTHER" id="PTHR42930:SF3">
    <property type="entry name" value="PHOSPHATE-SPECIFIC TRANSPORT SYSTEM ACCESSORY PROTEIN PHOU"/>
    <property type="match status" value="1"/>
</dbReference>
<name>A0A0B5D5B5_9CORY</name>
<comment type="subunit">
    <text evidence="3 7">Homodimer.</text>
</comment>